<dbReference type="Gene3D" id="2.60.40.10">
    <property type="entry name" value="Immunoglobulins"/>
    <property type="match status" value="1"/>
</dbReference>
<dbReference type="InterPro" id="IPR013783">
    <property type="entry name" value="Ig-like_fold"/>
</dbReference>
<evidence type="ECO:0000259" key="2">
    <source>
        <dbReference type="PROSITE" id="PS50093"/>
    </source>
</evidence>
<keyword evidence="4" id="KW-1185">Reference proteome</keyword>
<dbReference type="InterPro" id="IPR026341">
    <property type="entry name" value="T9SS_type_B"/>
</dbReference>
<dbReference type="Pfam" id="PF13585">
    <property type="entry name" value="CHU_C"/>
    <property type="match status" value="1"/>
</dbReference>
<evidence type="ECO:0000313" key="4">
    <source>
        <dbReference type="Proteomes" id="UP000623301"/>
    </source>
</evidence>
<dbReference type="InterPro" id="IPR000601">
    <property type="entry name" value="PKD_dom"/>
</dbReference>
<sequence>MKRNYFFILFFLLLTLNTFSQKEASHWYFGNKAGLDFSTGVPTADANGVLSTTEGCASISDIGGDLLFYTDGSTVWNKNHTTMPSGSGLLGDSSSSQSAIIVPKPDDNNIYYIFTVDWSGGENGLNYYTVDMTLDSGLGDVIGTSNSPNATKLLSLPVSEKITAIKVKDEEAFWVIATKEGRFYVYKVDENGVESTPVTGNLGFMNPDDMRGYLKTSPDGKFLVSANMSSGTFLYDFDSATGRVSNQRRLELSDEFGYGVEFSPLSKKLYISTGNFGRNGPYLEKLFKFSLDLTDSSISNINANRIEMHSYMNSRAALQVGVDGKIYRTIDNASFLGVINNPDSDGATYTHNAISLGGRLGTQGLPPFIQSFFAALISTENLCLGNETAFSIESNEPILSIEWGFGDGSTSTDLEPTHTYTAAADYIVNVEVTTATETKIITQTITIFDVPVVTTPIDLFQCDDNTDGITSFNLNEAIPLMVGNPENLNIKFYQKNIDAAEGNSVNSIQNAQAFSNALATQVYTRVENTYGCEKIVEINLKVSSTSINSDYSLIINECDDSTDGDDTNGFTSFNFGDASATILDQLPSNQNLAITYYESMSDGLEEINAINPENYTNTTAFTQKIVVRIESEDNNKCLGLGYFITLQVNELPNFDLPEEAFACINTPQEPVVVSVMNPQDVYSYQWTDNSDNVLVNGNTASYNFTEPGSYKLTAYNSATNCSRTKTILISSSNIAAFQDFKVEDAAENNTVTVNVSGEGDYEYALDNQYGLYQDSNMFENVTSGIHTIYIKDKNGCGTLEEEVSVIGFPKFFTPNGDGFNDFWQIDGVSFQPTSLIYIFDRFGKVITKIEPTSEGWNGTYRGKLLPESDYWFKVKLEDGRTLKGNFSLIRR</sequence>
<reference evidence="3 4" key="1">
    <citation type="submission" date="2020-12" db="EMBL/GenBank/DDBJ databases">
        <title>Aureibaculum luteum sp. nov. and Aureibaculum flavum sp. nov., novel members of the family Flavobacteriaceae isolated from Antarctic intertidal sediments.</title>
        <authorList>
            <person name="He X."/>
            <person name="Zhang X."/>
        </authorList>
    </citation>
    <scope>NUCLEOTIDE SEQUENCE [LARGE SCALE GENOMIC DNA]</scope>
    <source>
        <strain evidence="3 4">A20</strain>
    </source>
</reference>
<evidence type="ECO:0000256" key="1">
    <source>
        <dbReference type="SAM" id="SignalP"/>
    </source>
</evidence>
<feature type="domain" description="PKD" evidence="2">
    <location>
        <begin position="393"/>
        <end position="447"/>
    </location>
</feature>
<dbReference type="NCBIfam" id="TIGR04131">
    <property type="entry name" value="Bac_Flav_CTERM"/>
    <property type="match status" value="1"/>
</dbReference>
<dbReference type="Proteomes" id="UP000623301">
    <property type="component" value="Unassembled WGS sequence"/>
</dbReference>
<dbReference type="InterPro" id="IPR035986">
    <property type="entry name" value="PKD_dom_sf"/>
</dbReference>
<dbReference type="RefSeq" id="WP_198842715.1">
    <property type="nucleotide sequence ID" value="NZ_JAEHFJ010000011.1"/>
</dbReference>
<keyword evidence="1" id="KW-0732">Signal</keyword>
<dbReference type="CDD" id="cd00146">
    <property type="entry name" value="PKD"/>
    <property type="match status" value="1"/>
</dbReference>
<organism evidence="3 4">
    <name type="scientific">Aureibaculum flavum</name>
    <dbReference type="NCBI Taxonomy" id="2795986"/>
    <lineage>
        <taxon>Bacteria</taxon>
        <taxon>Pseudomonadati</taxon>
        <taxon>Bacteroidota</taxon>
        <taxon>Flavobacteriia</taxon>
        <taxon>Flavobacteriales</taxon>
        <taxon>Flavobacteriaceae</taxon>
        <taxon>Aureibaculum</taxon>
    </lineage>
</organism>
<protein>
    <submittedName>
        <fullName evidence="3">T9SS type B sorting domain-containing protein</fullName>
    </submittedName>
</protein>
<accession>A0ABS0WVR4</accession>
<dbReference type="Pfam" id="PF18911">
    <property type="entry name" value="PKD_4"/>
    <property type="match status" value="1"/>
</dbReference>
<dbReference type="PROSITE" id="PS50093">
    <property type="entry name" value="PKD"/>
    <property type="match status" value="1"/>
</dbReference>
<gene>
    <name evidence="3" type="ORF">JBL43_17670</name>
</gene>
<comment type="caution">
    <text evidence="3">The sequence shown here is derived from an EMBL/GenBank/DDBJ whole genome shotgun (WGS) entry which is preliminary data.</text>
</comment>
<dbReference type="SMART" id="SM00089">
    <property type="entry name" value="PKD"/>
    <property type="match status" value="2"/>
</dbReference>
<feature type="chain" id="PRO_5046935608" evidence="1">
    <location>
        <begin position="21"/>
        <end position="891"/>
    </location>
</feature>
<feature type="signal peptide" evidence="1">
    <location>
        <begin position="1"/>
        <end position="20"/>
    </location>
</feature>
<evidence type="ECO:0000313" key="3">
    <source>
        <dbReference type="EMBL" id="MBJ2176085.1"/>
    </source>
</evidence>
<dbReference type="SUPFAM" id="SSF63829">
    <property type="entry name" value="Calcium-dependent phosphotriesterase"/>
    <property type="match status" value="1"/>
</dbReference>
<dbReference type="EMBL" id="JAEHFJ010000011">
    <property type="protein sequence ID" value="MBJ2176085.1"/>
    <property type="molecule type" value="Genomic_DNA"/>
</dbReference>
<dbReference type="SUPFAM" id="SSF49299">
    <property type="entry name" value="PKD domain"/>
    <property type="match status" value="2"/>
</dbReference>
<dbReference type="InterPro" id="IPR022409">
    <property type="entry name" value="PKD/Chitinase_dom"/>
</dbReference>
<proteinExistence type="predicted"/>
<name>A0ABS0WVR4_9FLAO</name>